<feature type="non-terminal residue" evidence="2">
    <location>
        <position position="1"/>
    </location>
</feature>
<dbReference type="GO" id="GO:0003876">
    <property type="term" value="F:AMP deaminase activity"/>
    <property type="evidence" value="ECO:0007669"/>
    <property type="project" value="InterPro"/>
</dbReference>
<dbReference type="EMBL" id="LVLA01000014">
    <property type="protein sequence ID" value="KYN94734.1"/>
    <property type="molecule type" value="Genomic_DNA"/>
</dbReference>
<dbReference type="Gene3D" id="3.20.20.140">
    <property type="entry name" value="Metal-dependent hydrolases"/>
    <property type="match status" value="1"/>
</dbReference>
<dbReference type="SUPFAM" id="SSF51556">
    <property type="entry name" value="Metallo-dependent hydrolases"/>
    <property type="match status" value="1"/>
</dbReference>
<dbReference type="VEuPathDB" id="PlasmoDB:PRG01_1331600"/>
<dbReference type="VEuPathDB" id="PlasmoDB:PRCDC_1328400"/>
<protein>
    <submittedName>
        <fullName evidence="2">AMP deaminase, putative</fullName>
    </submittedName>
</protein>
<dbReference type="PANTHER" id="PTHR11359">
    <property type="entry name" value="AMP DEAMINASE"/>
    <property type="match status" value="1"/>
</dbReference>
<gene>
    <name evidence="2" type="ORF">PRSY57_1328400</name>
</gene>
<sequence>KNPFKRFFKIGLNVTLSTDDPLMFHFTDEPLLEEYSICAHTWKLSTVDLCEIARASVIQSGYEPAFKKHWLGDEDGFFNFQNDPNKTNLSNTRMVYRRNTLEEEIKNIERLASYSSND</sequence>
<dbReference type="InterPro" id="IPR032466">
    <property type="entry name" value="Metal_Hydrolase"/>
</dbReference>
<comment type="caution">
    <text evidence="2">The sequence shown here is derived from an EMBL/GenBank/DDBJ whole genome shotgun (WGS) entry which is preliminary data.</text>
</comment>
<comment type="similarity">
    <text evidence="1">Belongs to the metallo-dependent hydrolases superfamily. Adenosine and AMP deaminases family.</text>
</comment>
<evidence type="ECO:0000313" key="3">
    <source>
        <dbReference type="Proteomes" id="UP000076359"/>
    </source>
</evidence>
<accession>A0A151L6Y9</accession>
<dbReference type="PANTHER" id="PTHR11359:SF0">
    <property type="entry name" value="AMP DEAMINASE"/>
    <property type="match status" value="1"/>
</dbReference>
<dbReference type="GO" id="GO:0005829">
    <property type="term" value="C:cytosol"/>
    <property type="evidence" value="ECO:0007669"/>
    <property type="project" value="TreeGrafter"/>
</dbReference>
<dbReference type="AlphaFoldDB" id="A0A151L6Y9"/>
<dbReference type="RefSeq" id="XP_019970101.1">
    <property type="nucleotide sequence ID" value="XM_020115178.1"/>
</dbReference>
<dbReference type="Proteomes" id="UP000076359">
    <property type="component" value="Unassembled WGS sequence"/>
</dbReference>
<evidence type="ECO:0000313" key="2">
    <source>
        <dbReference type="EMBL" id="KYN94734.1"/>
    </source>
</evidence>
<reference evidence="2 3" key="1">
    <citation type="journal article" date="2016" name="Nat. Commun.">
        <title>Genomes of cryptic chimpanzee Plasmodium species reveal key evolutionary events leading to human malaria.</title>
        <authorList>
            <person name="Sundararaman S.A."/>
            <person name="Plenderleith L.J."/>
            <person name="Liu W."/>
            <person name="Loy D.E."/>
            <person name="Learn G.H."/>
            <person name="Li Y."/>
            <person name="Shaw K.S."/>
            <person name="Ayouba A."/>
            <person name="Peeters M."/>
            <person name="Speede S."/>
            <person name="Shaw G.M."/>
            <person name="Bushman F.D."/>
            <person name="Brisson D."/>
            <person name="Rayner J.C."/>
            <person name="Sharp P.M."/>
            <person name="Hahn B.H."/>
        </authorList>
    </citation>
    <scope>NUCLEOTIDE SEQUENCE [LARGE SCALE GENOMIC DNA]</scope>
    <source>
        <strain evidence="2 3">SY57</strain>
    </source>
</reference>
<organism evidence="2 3">
    <name type="scientific">Plasmodium reichenowi</name>
    <dbReference type="NCBI Taxonomy" id="5854"/>
    <lineage>
        <taxon>Eukaryota</taxon>
        <taxon>Sar</taxon>
        <taxon>Alveolata</taxon>
        <taxon>Apicomplexa</taxon>
        <taxon>Aconoidasida</taxon>
        <taxon>Haemosporida</taxon>
        <taxon>Plasmodiidae</taxon>
        <taxon>Plasmodium</taxon>
        <taxon>Plasmodium (Laverania)</taxon>
    </lineage>
</organism>
<dbReference type="KEGG" id="prei:PRSY57_1328400"/>
<dbReference type="InterPro" id="IPR006329">
    <property type="entry name" value="AMPD"/>
</dbReference>
<evidence type="ECO:0000256" key="1">
    <source>
        <dbReference type="ARBA" id="ARBA00006676"/>
    </source>
</evidence>
<dbReference type="GeneID" id="30953977"/>
<proteinExistence type="inferred from homology"/>
<name>A0A151L6Y9_PLARE</name>
<dbReference type="Pfam" id="PF19326">
    <property type="entry name" value="AMP_deaminase"/>
    <property type="match status" value="1"/>
</dbReference>
<dbReference type="GO" id="GO:0032264">
    <property type="term" value="P:IMP salvage"/>
    <property type="evidence" value="ECO:0007669"/>
    <property type="project" value="InterPro"/>
</dbReference>
<dbReference type="GO" id="GO:0046033">
    <property type="term" value="P:AMP metabolic process"/>
    <property type="evidence" value="ECO:0007669"/>
    <property type="project" value="TreeGrafter"/>
</dbReference>